<gene>
    <name evidence="3" type="ORF">T472_0211455</name>
</gene>
<evidence type="ECO:0000313" key="4">
    <source>
        <dbReference type="Proteomes" id="UP000017747"/>
    </source>
</evidence>
<keyword evidence="1" id="KW-0808">Transferase</keyword>
<dbReference type="Proteomes" id="UP000017747">
    <property type="component" value="Unassembled WGS sequence"/>
</dbReference>
<dbReference type="SUPFAM" id="SSF51569">
    <property type="entry name" value="Aldolase"/>
    <property type="match status" value="1"/>
</dbReference>
<dbReference type="EMBL" id="AXUN02000180">
    <property type="protein sequence ID" value="ETA80514.1"/>
    <property type="molecule type" value="Genomic_DNA"/>
</dbReference>
<name>V7I5P3_9CLOT</name>
<feature type="domain" description="2-isopropylmalate synthase/homocitrate synthase post-catalytic" evidence="2">
    <location>
        <begin position="207"/>
        <end position="281"/>
    </location>
</feature>
<organism evidence="3 4">
    <name type="scientific">Youngiibacter fragilis 232.1</name>
    <dbReference type="NCBI Taxonomy" id="994573"/>
    <lineage>
        <taxon>Bacteria</taxon>
        <taxon>Bacillati</taxon>
        <taxon>Bacillota</taxon>
        <taxon>Clostridia</taxon>
        <taxon>Eubacteriales</taxon>
        <taxon>Clostridiaceae</taxon>
        <taxon>Youngiibacter</taxon>
    </lineage>
</organism>
<dbReference type="OrthoDB" id="503431at2"/>
<dbReference type="STRING" id="994573.T472_0211455"/>
<dbReference type="GO" id="GO:0016740">
    <property type="term" value="F:transferase activity"/>
    <property type="evidence" value="ECO:0007669"/>
    <property type="project" value="UniProtKB-KW"/>
</dbReference>
<accession>V7I5P3</accession>
<dbReference type="PANTHER" id="PTHR42880">
    <property type="entry name" value="HOMOCITRATE SYNTHASE"/>
    <property type="match status" value="1"/>
</dbReference>
<evidence type="ECO:0000256" key="1">
    <source>
        <dbReference type="ARBA" id="ARBA00022679"/>
    </source>
</evidence>
<evidence type="ECO:0000259" key="2">
    <source>
        <dbReference type="Pfam" id="PF22617"/>
    </source>
</evidence>
<dbReference type="AlphaFoldDB" id="V7I5P3"/>
<proteinExistence type="predicted"/>
<dbReference type="Pfam" id="PF22617">
    <property type="entry name" value="HCS_D2"/>
    <property type="match status" value="1"/>
</dbReference>
<comment type="caution">
    <text evidence="3">The sequence shown here is derived from an EMBL/GenBank/DDBJ whole genome shotgun (WGS) entry which is preliminary data.</text>
</comment>
<sequence>MIRLTDMTLAVLDTTKCKTEALVEFYELLLLMGVDRVEMNLTEAQRLGSALVKERTVVRMDDPSKNLEGFSWLLCHEMEVSGICDLSLLERYKHHDNIRITGLGDLILYDFQSEFQKIRRLLPMSAELCPDNGYGCAGAILTEWLMDGGNGAGTFMGVGGFAPLEEVIMALHIARQHRPCLDLSMLPRMCQLFTEISGIKVPSHKSIVGHAVFEVESGIHVDGILKDPMNYEPFSPDLVGAKRQIVVGKHSGLVSLKHCLSKLGFELPAEALPLMLNDVRREAVSLRRALADSEVLLIAEKVRVDHETESISHGYHAS</sequence>
<dbReference type="PATRIC" id="fig|994573.3.peg.2128"/>
<dbReference type="Gene3D" id="1.10.238.260">
    <property type="match status" value="1"/>
</dbReference>
<keyword evidence="4" id="KW-1185">Reference proteome</keyword>
<dbReference type="RefSeq" id="WP_023388912.1">
    <property type="nucleotide sequence ID" value="NZ_AXUN02000180.1"/>
</dbReference>
<dbReference type="eggNOG" id="COG0119">
    <property type="taxonomic scope" value="Bacteria"/>
</dbReference>
<evidence type="ECO:0000313" key="3">
    <source>
        <dbReference type="EMBL" id="ETA80514.1"/>
    </source>
</evidence>
<protein>
    <recommendedName>
        <fullName evidence="2">2-isopropylmalate synthase/homocitrate synthase post-catalytic domain-containing protein</fullName>
    </recommendedName>
</protein>
<dbReference type="InterPro" id="IPR054691">
    <property type="entry name" value="LeuA/HCS_post-cat"/>
</dbReference>
<reference evidence="3 4" key="1">
    <citation type="journal article" date="2014" name="Genome Announc.">
        <title>Genome Sequence of Youngiibacter fragilis, the Type Strain of the Genus Youngiibacter.</title>
        <authorList>
            <person name="Wawrik C.B."/>
            <person name="Callaghan A.V."/>
            <person name="Stamps B.W."/>
            <person name="Wawrik B."/>
        </authorList>
    </citation>
    <scope>NUCLEOTIDE SEQUENCE [LARGE SCALE GENOMIC DNA]</scope>
    <source>
        <strain evidence="3 4">232.1</strain>
    </source>
</reference>
<dbReference type="PANTHER" id="PTHR42880:SF1">
    <property type="entry name" value="ISOPROPYLMALATE_HOMOCITRATE_CITRAMALATE SYNTHASE FAMILY PROTEIN"/>
    <property type="match status" value="1"/>
</dbReference>